<evidence type="ECO:0000256" key="1">
    <source>
        <dbReference type="SAM" id="Phobius"/>
    </source>
</evidence>
<evidence type="ECO:0000313" key="2">
    <source>
        <dbReference type="EMBL" id="MBO1316828.1"/>
    </source>
</evidence>
<gene>
    <name evidence="2" type="ORF">J3U88_00045</name>
</gene>
<dbReference type="Proteomes" id="UP000664417">
    <property type="component" value="Unassembled WGS sequence"/>
</dbReference>
<accession>A0A8J7U218</accession>
<name>A0A8J7U218_9BACT</name>
<evidence type="ECO:0000313" key="3">
    <source>
        <dbReference type="Proteomes" id="UP000664417"/>
    </source>
</evidence>
<feature type="transmembrane region" description="Helical" evidence="1">
    <location>
        <begin position="25"/>
        <end position="48"/>
    </location>
</feature>
<proteinExistence type="predicted"/>
<keyword evidence="3" id="KW-1185">Reference proteome</keyword>
<reference evidence="2" key="1">
    <citation type="submission" date="2021-03" db="EMBL/GenBank/DDBJ databases">
        <authorList>
            <person name="Wang G."/>
        </authorList>
    </citation>
    <scope>NUCLEOTIDE SEQUENCE</scope>
    <source>
        <strain evidence="2">KCTC 12899</strain>
    </source>
</reference>
<keyword evidence="1" id="KW-0812">Transmembrane</keyword>
<protein>
    <submittedName>
        <fullName evidence="2">Uncharacterized protein</fullName>
    </submittedName>
</protein>
<dbReference type="AlphaFoldDB" id="A0A8J7U218"/>
<organism evidence="2 3">
    <name type="scientific">Acanthopleuribacter pedis</name>
    <dbReference type="NCBI Taxonomy" id="442870"/>
    <lineage>
        <taxon>Bacteria</taxon>
        <taxon>Pseudomonadati</taxon>
        <taxon>Acidobacteriota</taxon>
        <taxon>Holophagae</taxon>
        <taxon>Acanthopleuribacterales</taxon>
        <taxon>Acanthopleuribacteraceae</taxon>
        <taxon>Acanthopleuribacter</taxon>
    </lineage>
</organism>
<dbReference type="EMBL" id="JAFREP010000001">
    <property type="protein sequence ID" value="MBO1316828.1"/>
    <property type="molecule type" value="Genomic_DNA"/>
</dbReference>
<comment type="caution">
    <text evidence="2">The sequence shown here is derived from an EMBL/GenBank/DDBJ whole genome shotgun (WGS) entry which is preliminary data.</text>
</comment>
<keyword evidence="1" id="KW-1133">Transmembrane helix</keyword>
<keyword evidence="1" id="KW-0472">Membrane</keyword>
<sequence>MQPVLTPRGILDDIRLYLEFLVSHLNWLGCCILFFWGGAVVLAAGSAIPADVQVVVHEKSHELADPDQRLVDLEQKIWWTAEGRSLKLVQAVNEPGLPIYSYFKDIEYTVVNPETGDTAFFAKHRFLQNKKVGLFVLSADGRLEVVFPYSRSEGPKKTGSYAAACADYMDTVTVPNTVKHPIKRKGKPVKSGSLRKAYQSGYRRLAWIPGTRNLMLIGQKHLWILDREQGEIREIKAKKYLCKPFNQDHYLNVVGGQRFEEPFFIWHRSGLLRVEWDGKLTKMFEARKGTAQSDVFGRSKVDLGDSLSTAAFEVFQRGAYFRIGKQVYNAEGEALYAFKPKQTRIEIALDQPTMAAVKQTRKILWLIDLESGEKRGQAKLKRKVSDVILSPDGTLVSVRYTAFYGTEEPEFAVFQLQEEGLIEVLAGKSLFTPILVRDHIFYLSDKQLFVQKIGEAAWSSAPFQGRPTDWFLKVNNEVVFSSLSPIDEEAILRRSAHLNPIFPN</sequence>
<dbReference type="RefSeq" id="WP_207856064.1">
    <property type="nucleotide sequence ID" value="NZ_JAFREP010000001.1"/>
</dbReference>